<dbReference type="InterPro" id="IPR003661">
    <property type="entry name" value="HisK_dim/P_dom"/>
</dbReference>
<dbReference type="CDD" id="cd00075">
    <property type="entry name" value="HATPase"/>
    <property type="match status" value="1"/>
</dbReference>
<evidence type="ECO:0000256" key="3">
    <source>
        <dbReference type="ARBA" id="ARBA00022553"/>
    </source>
</evidence>
<dbReference type="InterPro" id="IPR005467">
    <property type="entry name" value="His_kinase_dom"/>
</dbReference>
<dbReference type="RefSeq" id="WP_104510656.1">
    <property type="nucleotide sequence ID" value="NZ_JACIGC010000002.1"/>
</dbReference>
<dbReference type="PROSITE" id="PS50109">
    <property type="entry name" value="HIS_KIN"/>
    <property type="match status" value="1"/>
</dbReference>
<organism evidence="7 8">
    <name type="scientific">Rhodoblastus sphagnicola</name>
    <dbReference type="NCBI Taxonomy" id="333368"/>
    <lineage>
        <taxon>Bacteria</taxon>
        <taxon>Pseudomonadati</taxon>
        <taxon>Pseudomonadota</taxon>
        <taxon>Alphaproteobacteria</taxon>
        <taxon>Hyphomicrobiales</taxon>
        <taxon>Rhodoblastaceae</taxon>
        <taxon>Rhodoblastus</taxon>
    </lineage>
</organism>
<dbReference type="Pfam" id="PF02518">
    <property type="entry name" value="HATPase_c"/>
    <property type="match status" value="1"/>
</dbReference>
<dbReference type="SUPFAM" id="SSF55874">
    <property type="entry name" value="ATPase domain of HSP90 chaperone/DNA topoisomerase II/histidine kinase"/>
    <property type="match status" value="1"/>
</dbReference>
<dbReference type="InterPro" id="IPR003594">
    <property type="entry name" value="HATPase_dom"/>
</dbReference>
<evidence type="ECO:0000313" key="8">
    <source>
        <dbReference type="Proteomes" id="UP000239089"/>
    </source>
</evidence>
<dbReference type="Gene3D" id="3.30.565.10">
    <property type="entry name" value="Histidine kinase-like ATPase, C-terminal domain"/>
    <property type="match status" value="1"/>
</dbReference>
<proteinExistence type="predicted"/>
<evidence type="ECO:0000256" key="4">
    <source>
        <dbReference type="ARBA" id="ARBA00022679"/>
    </source>
</evidence>
<feature type="transmembrane region" description="Helical" evidence="6">
    <location>
        <begin position="58"/>
        <end position="76"/>
    </location>
</feature>
<dbReference type="GO" id="GO:0005886">
    <property type="term" value="C:plasma membrane"/>
    <property type="evidence" value="ECO:0007669"/>
    <property type="project" value="TreeGrafter"/>
</dbReference>
<dbReference type="Gene3D" id="1.10.287.130">
    <property type="match status" value="1"/>
</dbReference>
<dbReference type="InterPro" id="IPR036890">
    <property type="entry name" value="HATPase_C_sf"/>
</dbReference>
<dbReference type="OrthoDB" id="9797304at2"/>
<dbReference type="Pfam" id="PF00512">
    <property type="entry name" value="HisKA"/>
    <property type="match status" value="1"/>
</dbReference>
<dbReference type="EC" id="2.7.13.3" evidence="2"/>
<dbReference type="GO" id="GO:0000155">
    <property type="term" value="F:phosphorelay sensor kinase activity"/>
    <property type="evidence" value="ECO:0007669"/>
    <property type="project" value="InterPro"/>
</dbReference>
<dbReference type="PRINTS" id="PR00344">
    <property type="entry name" value="BCTRLSENSOR"/>
</dbReference>
<gene>
    <name evidence="7" type="ORF">CCR94_23155</name>
</gene>
<keyword evidence="6" id="KW-0812">Transmembrane</keyword>
<dbReference type="SMART" id="SM00387">
    <property type="entry name" value="HATPase_c"/>
    <property type="match status" value="1"/>
</dbReference>
<dbReference type="SMART" id="SM00091">
    <property type="entry name" value="PAS"/>
    <property type="match status" value="3"/>
</dbReference>
<keyword evidence="3" id="KW-0597">Phosphoprotein</keyword>
<dbReference type="GO" id="GO:0009927">
    <property type="term" value="F:histidine phosphotransfer kinase activity"/>
    <property type="evidence" value="ECO:0007669"/>
    <property type="project" value="TreeGrafter"/>
</dbReference>
<dbReference type="InterPro" id="IPR035965">
    <property type="entry name" value="PAS-like_dom_sf"/>
</dbReference>
<dbReference type="FunFam" id="3.30.565.10:FF:000006">
    <property type="entry name" value="Sensor histidine kinase WalK"/>
    <property type="match status" value="1"/>
</dbReference>
<evidence type="ECO:0000313" key="7">
    <source>
        <dbReference type="EMBL" id="PPQ26117.1"/>
    </source>
</evidence>
<dbReference type="PANTHER" id="PTHR43047">
    <property type="entry name" value="TWO-COMPONENT HISTIDINE PROTEIN KINASE"/>
    <property type="match status" value="1"/>
</dbReference>
<protein>
    <recommendedName>
        <fullName evidence="2">histidine kinase</fullName>
        <ecNumber evidence="2">2.7.13.3</ecNumber>
    </recommendedName>
</protein>
<dbReference type="SUPFAM" id="SSF47384">
    <property type="entry name" value="Homodimeric domain of signal transducing histidine kinase"/>
    <property type="match status" value="1"/>
</dbReference>
<evidence type="ECO:0000256" key="1">
    <source>
        <dbReference type="ARBA" id="ARBA00000085"/>
    </source>
</evidence>
<dbReference type="SMART" id="SM00388">
    <property type="entry name" value="HisKA"/>
    <property type="match status" value="1"/>
</dbReference>
<evidence type="ECO:0000256" key="2">
    <source>
        <dbReference type="ARBA" id="ARBA00012438"/>
    </source>
</evidence>
<evidence type="ECO:0000256" key="5">
    <source>
        <dbReference type="ARBA" id="ARBA00022777"/>
    </source>
</evidence>
<dbReference type="InterPro" id="IPR000014">
    <property type="entry name" value="PAS"/>
</dbReference>
<comment type="caution">
    <text evidence="7">The sequence shown here is derived from an EMBL/GenBank/DDBJ whole genome shotgun (WGS) entry which is preliminary data.</text>
</comment>
<dbReference type="SUPFAM" id="SSF55785">
    <property type="entry name" value="PYP-like sensor domain (PAS domain)"/>
    <property type="match status" value="2"/>
</dbReference>
<dbReference type="CDD" id="cd00082">
    <property type="entry name" value="HisKA"/>
    <property type="match status" value="1"/>
</dbReference>
<evidence type="ECO:0000256" key="6">
    <source>
        <dbReference type="SAM" id="Phobius"/>
    </source>
</evidence>
<accession>A0A2S6MUS5</accession>
<dbReference type="EMBL" id="NHSJ01000137">
    <property type="protein sequence ID" value="PPQ26117.1"/>
    <property type="molecule type" value="Genomic_DNA"/>
</dbReference>
<reference evidence="7 8" key="1">
    <citation type="journal article" date="2018" name="Arch. Microbiol.">
        <title>New insights into the metabolic potential of the phototrophic purple bacterium Rhodopila globiformis DSM 161(T) from its draft genome sequence and evidence for a vanadium-dependent nitrogenase.</title>
        <authorList>
            <person name="Imhoff J.F."/>
            <person name="Rahn T."/>
            <person name="Kunzel S."/>
            <person name="Neulinger S.C."/>
        </authorList>
    </citation>
    <scope>NUCLEOTIDE SEQUENCE [LARGE SCALE GENOMIC DNA]</scope>
    <source>
        <strain evidence="7 8">DSM 16996</strain>
    </source>
</reference>
<keyword evidence="6" id="KW-0472">Membrane</keyword>
<dbReference type="AlphaFoldDB" id="A0A2S6MUS5"/>
<dbReference type="InterPro" id="IPR004358">
    <property type="entry name" value="Sig_transdc_His_kin-like_C"/>
</dbReference>
<dbReference type="Proteomes" id="UP000239089">
    <property type="component" value="Unassembled WGS sequence"/>
</dbReference>
<name>A0A2S6MUS5_9HYPH</name>
<dbReference type="InterPro" id="IPR036097">
    <property type="entry name" value="HisK_dim/P_sf"/>
</dbReference>
<dbReference type="PANTHER" id="PTHR43047:SF72">
    <property type="entry name" value="OSMOSENSING HISTIDINE PROTEIN KINASE SLN1"/>
    <property type="match status" value="1"/>
</dbReference>
<keyword evidence="8" id="KW-1185">Reference proteome</keyword>
<keyword evidence="5 7" id="KW-0418">Kinase</keyword>
<sequence length="841" mass="92654">MSKRKIKSTPLEGAAARALRIAALALAGAPFICIPLAVRAESLTNFAQAEETHGLIRLSAGFGLVIFSAITILFHLTGRQTWRKTEVKLQAEVDALRQQADRARSFIASEAQFVVVWAGSSNEPEIEGDISLALDAPLPRRILGFTTWLSPDQASAMEANVARLRERGQGFRLDLISHNGRHLEAEGRAIGSRAVLRVRDVSGDRLELMRLRAVHAEQVAQLEILRALLDVSAHPVWTRNGDGAIAWVNEAYCRAVEAKDRQDVAARGLELLDSPSREQAARAREAGQAWRVRRNVVIAGERKLMEVFDAALPGGSGGIAYDLSELESLRADHARQMDSHIRTLDQIATAIAIFDRGKTLVFANAAYRQLWDLEQGFLEQKPSDSEILERLRAARRLPEQADFRSWKNGLLSLYHSLDPAPQVWHLPDGRTIRVGFDPNPQGGLTYLFDDVTERFTLESQYNSLARVQTETLDALQEGVAVFGADGRLKLYNPSFGRMWRLPLNQLSEKPHMDLIAQGCRGLVPDDAAWNDLRSIVTGLHAARMGFERRLPRTDGSIVDCAAAPLPDGGTLLTFIDVTDGVNVERALTERNEALMAAERLRDDFVHHVSYELRSPLTNIIGFIQLLGDSSVGPLNEKQREYTSYVLKSSAALLAIINDILDLATIDRDAMELRTEDVDIAKTIREAAEGVQDRLAESQVELSLVMPKDIGVFQADSKRIRQILFNLLSNAIGFSEPGQTVTLAAFRRSDDVVFKVSDNGRGIPPEILDKVFNRFESHTLNSRHRGVGLGLSIVRAFVEAHGGQVLIDSAPGEGTVVTCIFPTRGVRELGCPTSGDKAEGQA</sequence>
<comment type="catalytic activity">
    <reaction evidence="1">
        <text>ATP + protein L-histidine = ADP + protein N-phospho-L-histidine.</text>
        <dbReference type="EC" id="2.7.13.3"/>
    </reaction>
</comment>
<dbReference type="Pfam" id="PF12860">
    <property type="entry name" value="PAS_7"/>
    <property type="match status" value="2"/>
</dbReference>
<keyword evidence="4" id="KW-0808">Transferase</keyword>
<dbReference type="Gene3D" id="3.30.450.20">
    <property type="entry name" value="PAS domain"/>
    <property type="match status" value="1"/>
</dbReference>
<keyword evidence="6" id="KW-1133">Transmembrane helix</keyword>